<keyword evidence="1" id="KW-0812">Transmembrane</keyword>
<accession>F2D3J1</accession>
<keyword evidence="1" id="KW-0472">Membrane</keyword>
<proteinExistence type="evidence at transcript level"/>
<feature type="transmembrane region" description="Helical" evidence="1">
    <location>
        <begin position="20"/>
        <end position="53"/>
    </location>
</feature>
<sequence length="57" mass="6300">MKKEPSRSDIRRITCMVRDLSISVACTFAFGISGDPVAALAVLGFLIVSWFSFSVRF</sequence>
<reference evidence="2" key="1">
    <citation type="journal article" date="2011" name="Plant Physiol.">
        <title>Comprehensive sequence analysis of 24,783 barley full-length cDNAs derived from 12 clone libraries.</title>
        <authorList>
            <person name="Matsumoto T."/>
            <person name="Tanaka T."/>
            <person name="Sakai H."/>
            <person name="Amano N."/>
            <person name="Kanamori H."/>
            <person name="Kurita K."/>
            <person name="Kikuta A."/>
            <person name="Kamiya K."/>
            <person name="Yamamoto M."/>
            <person name="Ikawa H."/>
            <person name="Fujii N."/>
            <person name="Hori K."/>
            <person name="Itoh T."/>
            <person name="Sato K."/>
        </authorList>
    </citation>
    <scope>NUCLEOTIDE SEQUENCE</scope>
    <source>
        <tissue evidence="2">Shoot</tissue>
    </source>
</reference>
<dbReference type="EMBL" id="AK358449">
    <property type="protein sequence ID" value="BAJ89662.1"/>
    <property type="molecule type" value="mRNA"/>
</dbReference>
<organism evidence="2">
    <name type="scientific">Hordeum vulgare subsp. vulgare</name>
    <name type="common">Domesticated barley</name>
    <dbReference type="NCBI Taxonomy" id="112509"/>
    <lineage>
        <taxon>Eukaryota</taxon>
        <taxon>Viridiplantae</taxon>
        <taxon>Streptophyta</taxon>
        <taxon>Embryophyta</taxon>
        <taxon>Tracheophyta</taxon>
        <taxon>Spermatophyta</taxon>
        <taxon>Magnoliopsida</taxon>
        <taxon>Liliopsida</taxon>
        <taxon>Poales</taxon>
        <taxon>Poaceae</taxon>
        <taxon>BOP clade</taxon>
        <taxon>Pooideae</taxon>
        <taxon>Triticodae</taxon>
        <taxon>Triticeae</taxon>
        <taxon>Hordeinae</taxon>
        <taxon>Hordeum</taxon>
    </lineage>
</organism>
<name>F2D3J1_HORVV</name>
<dbReference type="AlphaFoldDB" id="F2D3J1"/>
<keyword evidence="1" id="KW-1133">Transmembrane helix</keyword>
<evidence type="ECO:0000313" key="2">
    <source>
        <dbReference type="EMBL" id="BAJ89662.1"/>
    </source>
</evidence>
<evidence type="ECO:0000256" key="1">
    <source>
        <dbReference type="SAM" id="Phobius"/>
    </source>
</evidence>
<protein>
    <submittedName>
        <fullName evidence="2">Predicted protein</fullName>
    </submittedName>
</protein>